<comment type="similarity">
    <text evidence="1">Belongs to the FlgD family.</text>
</comment>
<keyword evidence="4" id="KW-0966">Cell projection</keyword>
<dbReference type="eggNOG" id="COG1843">
    <property type="taxonomic scope" value="Bacteria"/>
</dbReference>
<proteinExistence type="inferred from homology"/>
<dbReference type="GO" id="GO:0044781">
    <property type="term" value="P:bacterial-type flagellum organization"/>
    <property type="evidence" value="ECO:0007669"/>
    <property type="project" value="UniProtKB-KW"/>
</dbReference>
<dbReference type="HOGENOM" id="CLU_047535_1_1_9"/>
<dbReference type="AlphaFoldDB" id="C9R9Y7"/>
<feature type="domain" description="FlgD Tudor-like" evidence="3">
    <location>
        <begin position="86"/>
        <end position="133"/>
    </location>
</feature>
<dbReference type="STRING" id="429009.Adeg_2038"/>
<dbReference type="InterPro" id="IPR025963">
    <property type="entry name" value="FLgD_Tudor"/>
</dbReference>
<evidence type="ECO:0000256" key="1">
    <source>
        <dbReference type="ARBA" id="ARBA00010577"/>
    </source>
</evidence>
<evidence type="ECO:0000313" key="5">
    <source>
        <dbReference type="Proteomes" id="UP000002620"/>
    </source>
</evidence>
<dbReference type="Proteomes" id="UP000002620">
    <property type="component" value="Chromosome"/>
</dbReference>
<dbReference type="OrthoDB" id="280334at2"/>
<keyword evidence="4" id="KW-0969">Cilium</keyword>
<evidence type="ECO:0000259" key="3">
    <source>
        <dbReference type="Pfam" id="PF13861"/>
    </source>
</evidence>
<accession>C9R9Y7</accession>
<dbReference type="Pfam" id="PF03963">
    <property type="entry name" value="FlgD"/>
    <property type="match status" value="1"/>
</dbReference>
<dbReference type="RefSeq" id="WP_015739992.1">
    <property type="nucleotide sequence ID" value="NC_013385.1"/>
</dbReference>
<name>C9R9Y7_AMMDK</name>
<sequence length="136" mass="14740">MDVSTLMAPTAGTSAASTTEAASSLFRWSKDTFLKILVAQLSHPDPFSPPKPETIISEMSNLALLEQMMRLTSSLDSFSRWLELGQGASLVGKRVTVEADGSAVTGTVEKVRLEDGKIRLVIDGREYPLAAVKEVW</sequence>
<keyword evidence="4" id="KW-0282">Flagellum</keyword>
<dbReference type="EMBL" id="CP001785">
    <property type="protein sequence ID" value="ACX53116.1"/>
    <property type="molecule type" value="Genomic_DNA"/>
</dbReference>
<evidence type="ECO:0000256" key="2">
    <source>
        <dbReference type="ARBA" id="ARBA00022795"/>
    </source>
</evidence>
<gene>
    <name evidence="4" type="ordered locus">Adeg_2038</name>
</gene>
<evidence type="ECO:0000313" key="4">
    <source>
        <dbReference type="EMBL" id="ACX53116.1"/>
    </source>
</evidence>
<organism evidence="4 5">
    <name type="scientific">Ammonifex degensii (strain DSM 10501 / KC4)</name>
    <dbReference type="NCBI Taxonomy" id="429009"/>
    <lineage>
        <taxon>Bacteria</taxon>
        <taxon>Bacillati</taxon>
        <taxon>Bacillota</taxon>
        <taxon>Clostridia</taxon>
        <taxon>Thermoanaerobacterales</taxon>
        <taxon>Thermoanaerobacteraceae</taxon>
        <taxon>Ammonifex</taxon>
    </lineage>
</organism>
<dbReference type="InterPro" id="IPR005648">
    <property type="entry name" value="FlgD"/>
</dbReference>
<keyword evidence="2" id="KW-1005">Bacterial flagellum biogenesis</keyword>
<keyword evidence="5" id="KW-1185">Reference proteome</keyword>
<reference evidence="4 5" key="1">
    <citation type="submission" date="2009-10" db="EMBL/GenBank/DDBJ databases">
        <title>Complete sequence of chromosome of Ammonifex degensii KC4.</title>
        <authorList>
            <consortium name="US DOE Joint Genome Institute"/>
            <person name="Kerfeld C."/>
            <person name="Goodner B."/>
            <person name="Huber H."/>
            <person name="Stetter K."/>
            <person name="Lucas S."/>
            <person name="Copeland A."/>
            <person name="Lapidus A."/>
            <person name="Glavina del Rio T."/>
            <person name="Dalin E."/>
            <person name="Tice H."/>
            <person name="Bruce D."/>
            <person name="Goodwin L."/>
            <person name="Pitluck S."/>
            <person name="Saunders E."/>
            <person name="Brettin T."/>
            <person name="Detter J.C."/>
            <person name="Han C."/>
            <person name="Larimer F."/>
            <person name="Land M."/>
            <person name="Hauser L."/>
            <person name="Kyrpides N."/>
            <person name="Ovchinnikova G."/>
            <person name="Richardson P."/>
        </authorList>
    </citation>
    <scope>NUCLEOTIDE SEQUENCE [LARGE SCALE GENOMIC DNA]</scope>
    <source>
        <strain evidence="5">DSM 10501 / KC4</strain>
    </source>
</reference>
<protein>
    <submittedName>
        <fullName evidence="4">Flagellar hook capping protein</fullName>
    </submittedName>
</protein>
<dbReference type="Pfam" id="PF13861">
    <property type="entry name" value="FLgD_tudor"/>
    <property type="match status" value="1"/>
</dbReference>
<dbReference type="KEGG" id="adg:Adeg_2038"/>